<dbReference type="CDD" id="cd03820">
    <property type="entry name" value="GT4_AmsD-like"/>
    <property type="match status" value="1"/>
</dbReference>
<proteinExistence type="predicted"/>
<dbReference type="Gene3D" id="3.40.50.2000">
    <property type="entry name" value="Glycogen Phosphorylase B"/>
    <property type="match status" value="2"/>
</dbReference>
<evidence type="ECO:0000313" key="3">
    <source>
        <dbReference type="EMBL" id="GIE97498.1"/>
    </source>
</evidence>
<evidence type="ECO:0000256" key="1">
    <source>
        <dbReference type="ARBA" id="ARBA00022679"/>
    </source>
</evidence>
<keyword evidence="1" id="KW-0808">Transferase</keyword>
<organism evidence="3 4">
    <name type="scientific">Paractinoplanes rishiriensis</name>
    <dbReference type="NCBI Taxonomy" id="1050105"/>
    <lineage>
        <taxon>Bacteria</taxon>
        <taxon>Bacillati</taxon>
        <taxon>Actinomycetota</taxon>
        <taxon>Actinomycetes</taxon>
        <taxon>Micromonosporales</taxon>
        <taxon>Micromonosporaceae</taxon>
        <taxon>Paractinoplanes</taxon>
    </lineage>
</organism>
<sequence>MKIRYVLHNAYGTGGTIRTVVNQANALCTEHDVEIASVYRSAQAPVFAIDPRVRLVSLTDLREEGCRWTDKRGTNSRFWRKTRRLPNPFPHRRDFRYRRWDPLVDLTVLRYFRAQRDAVLVTTRPALNLLAAWCAPRRLIRIGQDHLNFGSYRPKLQRAIVRAYPRLDAVSVLTSTDLADYRRALGESVRLVQIPNGIPVPADAPAQERTRTVLAAGRLVGQKGFDLLIDAFEQVHRHHPGWQLNIFGEGKCRPDLTARISQRGLDGVVHLRGRTRTLDAELAKASIFVLSSRREGLPMVLLEAMGAGVPAVSFDCPTGPAEVVDDGVNGLLIPAEDVAGLAAGLARLIADEGEREKMSLAARETAAHYAMPVVAAQWEALFAELAARSDG</sequence>
<comment type="caution">
    <text evidence="3">The sequence shown here is derived from an EMBL/GenBank/DDBJ whole genome shotgun (WGS) entry which is preliminary data.</text>
</comment>
<dbReference type="Proteomes" id="UP000636960">
    <property type="component" value="Unassembled WGS sequence"/>
</dbReference>
<keyword evidence="4" id="KW-1185">Reference proteome</keyword>
<name>A0A919JZC4_9ACTN</name>
<dbReference type="PANTHER" id="PTHR12526:SF627">
    <property type="entry name" value="D-RHAMNOSYLTRANSFERASE WBPZ"/>
    <property type="match status" value="1"/>
</dbReference>
<evidence type="ECO:0000259" key="2">
    <source>
        <dbReference type="Pfam" id="PF00534"/>
    </source>
</evidence>
<accession>A0A919JZC4</accession>
<dbReference type="InterPro" id="IPR001296">
    <property type="entry name" value="Glyco_trans_1"/>
</dbReference>
<feature type="domain" description="Glycosyl transferase family 1" evidence="2">
    <location>
        <begin position="205"/>
        <end position="364"/>
    </location>
</feature>
<gene>
    <name evidence="3" type="ORF">Ari01nite_49630</name>
</gene>
<dbReference type="SUPFAM" id="SSF53756">
    <property type="entry name" value="UDP-Glycosyltransferase/glycogen phosphorylase"/>
    <property type="match status" value="1"/>
</dbReference>
<dbReference type="Pfam" id="PF00534">
    <property type="entry name" value="Glycos_transf_1"/>
    <property type="match status" value="1"/>
</dbReference>
<dbReference type="AlphaFoldDB" id="A0A919JZC4"/>
<reference evidence="3" key="1">
    <citation type="submission" date="2021-01" db="EMBL/GenBank/DDBJ databases">
        <title>Whole genome shotgun sequence of Actinoplanes rishiriensis NBRC 108556.</title>
        <authorList>
            <person name="Komaki H."/>
            <person name="Tamura T."/>
        </authorList>
    </citation>
    <scope>NUCLEOTIDE SEQUENCE</scope>
    <source>
        <strain evidence="3">NBRC 108556</strain>
    </source>
</reference>
<evidence type="ECO:0000313" key="4">
    <source>
        <dbReference type="Proteomes" id="UP000636960"/>
    </source>
</evidence>
<protein>
    <recommendedName>
        <fullName evidence="2">Glycosyl transferase family 1 domain-containing protein</fullName>
    </recommendedName>
</protein>
<dbReference type="RefSeq" id="WP_239162996.1">
    <property type="nucleotide sequence ID" value="NZ_BOMV01000057.1"/>
</dbReference>
<dbReference type="PANTHER" id="PTHR12526">
    <property type="entry name" value="GLYCOSYLTRANSFERASE"/>
    <property type="match status" value="1"/>
</dbReference>
<dbReference type="EMBL" id="BOMV01000057">
    <property type="protein sequence ID" value="GIE97498.1"/>
    <property type="molecule type" value="Genomic_DNA"/>
</dbReference>